<dbReference type="InterPro" id="IPR012902">
    <property type="entry name" value="N_methyl_site"/>
</dbReference>
<sequence length="138" mass="14796">MNRNKGFSLVELIIVIAIMAILAGALAPALIKYIAKSRRSTDVSNAQTIATAVANALSVEKAYDDATPGDYPVNTDGTQLGTSNAFTSEVTSQLGTSTFKPKYDKDKQFTITVNSDKATFTVKVDSSELYPDVCDAYK</sequence>
<organism evidence="2 3">
    <name type="scientific">Coprococcus eutactus</name>
    <dbReference type="NCBI Taxonomy" id="33043"/>
    <lineage>
        <taxon>Bacteria</taxon>
        <taxon>Bacillati</taxon>
        <taxon>Bacillota</taxon>
        <taxon>Clostridia</taxon>
        <taxon>Lachnospirales</taxon>
        <taxon>Lachnospiraceae</taxon>
        <taxon>Coprococcus</taxon>
    </lineage>
</organism>
<keyword evidence="1" id="KW-1133">Transmembrane helix</keyword>
<feature type="transmembrane region" description="Helical" evidence="1">
    <location>
        <begin position="12"/>
        <end position="31"/>
    </location>
</feature>
<evidence type="ECO:0000256" key="1">
    <source>
        <dbReference type="SAM" id="Phobius"/>
    </source>
</evidence>
<dbReference type="EMBL" id="BLYL01000005">
    <property type="protein sequence ID" value="GFO94123.1"/>
    <property type="molecule type" value="Genomic_DNA"/>
</dbReference>
<dbReference type="AlphaFoldDB" id="A0AAI9K4C2"/>
<name>A0AAI9K4C2_9FIRM</name>
<proteinExistence type="predicted"/>
<keyword evidence="1" id="KW-0472">Membrane</keyword>
<dbReference type="SUPFAM" id="SSF54523">
    <property type="entry name" value="Pili subunits"/>
    <property type="match status" value="1"/>
</dbReference>
<dbReference type="NCBIfam" id="TIGR02532">
    <property type="entry name" value="IV_pilin_GFxxxE"/>
    <property type="match status" value="1"/>
</dbReference>
<evidence type="ECO:0000313" key="3">
    <source>
        <dbReference type="Proteomes" id="UP000660047"/>
    </source>
</evidence>
<comment type="caution">
    <text evidence="2">The sequence shown here is derived from an EMBL/GenBank/DDBJ whole genome shotgun (WGS) entry which is preliminary data.</text>
</comment>
<dbReference type="Proteomes" id="UP000660047">
    <property type="component" value="Unassembled WGS sequence"/>
</dbReference>
<dbReference type="PROSITE" id="PS00409">
    <property type="entry name" value="PROKAR_NTER_METHYL"/>
    <property type="match status" value="1"/>
</dbReference>
<dbReference type="Pfam" id="PF07963">
    <property type="entry name" value="N_methyl"/>
    <property type="match status" value="1"/>
</dbReference>
<keyword evidence="1" id="KW-0812">Transmembrane</keyword>
<dbReference type="InterPro" id="IPR045584">
    <property type="entry name" value="Pilin-like"/>
</dbReference>
<reference evidence="2" key="1">
    <citation type="submission" date="2020-06" db="EMBL/GenBank/DDBJ databases">
        <title>Characterization of fructooligosaccharide metabolism and fructooligosaccharide-degrading enzymes in human commensal butyrate producers.</title>
        <authorList>
            <person name="Tanno H."/>
            <person name="Fujii T."/>
            <person name="Hirano K."/>
            <person name="Maeno S."/>
            <person name="Tonozuka T."/>
            <person name="Sakamoto M."/>
            <person name="Ohkuma M."/>
            <person name="Tochio T."/>
            <person name="Endo A."/>
        </authorList>
    </citation>
    <scope>NUCLEOTIDE SEQUENCE</scope>
    <source>
        <strain evidence="2">JCM 31265</strain>
    </source>
</reference>
<dbReference type="PANTHER" id="PTHR30093">
    <property type="entry name" value="GENERAL SECRETION PATHWAY PROTEIN G"/>
    <property type="match status" value="1"/>
</dbReference>
<protein>
    <recommendedName>
        <fullName evidence="4">Prepilin-type N-terminal cleavage/methylation domain-containing protein</fullName>
    </recommendedName>
</protein>
<accession>A0AAI9K4C2</accession>
<gene>
    <name evidence="2" type="ORF">COEU31_11690</name>
</gene>
<evidence type="ECO:0000313" key="2">
    <source>
        <dbReference type="EMBL" id="GFO94123.1"/>
    </source>
</evidence>
<dbReference type="RefSeq" id="WP_055144040.1">
    <property type="nucleotide sequence ID" value="NZ_BLYL01000005.1"/>
</dbReference>
<dbReference type="Gene3D" id="3.30.700.10">
    <property type="entry name" value="Glycoprotein, Type 4 Pilin"/>
    <property type="match status" value="1"/>
</dbReference>
<evidence type="ECO:0008006" key="4">
    <source>
        <dbReference type="Google" id="ProtNLM"/>
    </source>
</evidence>